<keyword evidence="2" id="KW-1185">Reference proteome</keyword>
<accession>A0A1I2PCT5</accession>
<protein>
    <recommendedName>
        <fullName evidence="3">DUF2642 domain-containing protein</fullName>
    </recommendedName>
</protein>
<dbReference type="AlphaFoldDB" id="A0A1I2PCT5"/>
<proteinExistence type="predicted"/>
<dbReference type="STRING" id="201973.SAMN04488025_11718"/>
<sequence length="91" mass="9855">MVLNNTLNEVFDFVEEVLGIVLNRGVPDDQSIRRLFQSYMGMNVTVETTGGDVTGQVTFVGADFLELQAGGEIILIPFSSIIFVSPQGGVM</sequence>
<evidence type="ECO:0008006" key="3">
    <source>
        <dbReference type="Google" id="ProtNLM"/>
    </source>
</evidence>
<dbReference type="RefSeq" id="WP_092038676.1">
    <property type="nucleotide sequence ID" value="NZ_FOOK01000017.1"/>
</dbReference>
<gene>
    <name evidence="1" type="ORF">SAMN04488025_11718</name>
</gene>
<name>A0A1I2PCT5_9BACL</name>
<dbReference type="Pfam" id="PF10842">
    <property type="entry name" value="DUF2642"/>
    <property type="match status" value="1"/>
</dbReference>
<reference evidence="1 2" key="1">
    <citation type="submission" date="2016-10" db="EMBL/GenBank/DDBJ databases">
        <authorList>
            <person name="de Groot N.N."/>
        </authorList>
    </citation>
    <scope>NUCLEOTIDE SEQUENCE [LARGE SCALE GENOMIC DNA]</scope>
    <source>
        <strain evidence="1 2">DSM 44945</strain>
    </source>
</reference>
<evidence type="ECO:0000313" key="1">
    <source>
        <dbReference type="EMBL" id="SFG13320.1"/>
    </source>
</evidence>
<dbReference type="EMBL" id="FOOK01000017">
    <property type="protein sequence ID" value="SFG13320.1"/>
    <property type="molecule type" value="Genomic_DNA"/>
</dbReference>
<dbReference type="OrthoDB" id="2610541at2"/>
<dbReference type="InterPro" id="IPR020139">
    <property type="entry name" value="DUF2642"/>
</dbReference>
<organism evidence="1 2">
    <name type="scientific">Planifilum fulgidum</name>
    <dbReference type="NCBI Taxonomy" id="201973"/>
    <lineage>
        <taxon>Bacteria</taxon>
        <taxon>Bacillati</taxon>
        <taxon>Bacillota</taxon>
        <taxon>Bacilli</taxon>
        <taxon>Bacillales</taxon>
        <taxon>Thermoactinomycetaceae</taxon>
        <taxon>Planifilum</taxon>
    </lineage>
</organism>
<evidence type="ECO:0000313" key="2">
    <source>
        <dbReference type="Proteomes" id="UP000198661"/>
    </source>
</evidence>
<dbReference type="Proteomes" id="UP000198661">
    <property type="component" value="Unassembled WGS sequence"/>
</dbReference>